<dbReference type="RefSeq" id="WP_217779614.1">
    <property type="nucleotide sequence ID" value="NZ_JAHRWL010000002.1"/>
</dbReference>
<evidence type="ECO:0008006" key="4">
    <source>
        <dbReference type="Google" id="ProtNLM"/>
    </source>
</evidence>
<sequence length="171" mass="18591">MPRYEYRVIPGPGRGERTPVPRTTDERFALAIERLLNQMASDGWDFLRAETLTCEDRASPASEGGVRRDFLVFRRPRAAAGIGDLPSEPAAPATDLAGVARADARFGRDAEADNAPRPSSPGALAQRDIVFSSPDDASEMRRDNGVEDTGSIGPVPDILRARADRMRDPTD</sequence>
<keyword evidence="3" id="KW-1185">Reference proteome</keyword>
<dbReference type="Proteomes" id="UP001166293">
    <property type="component" value="Unassembled WGS sequence"/>
</dbReference>
<dbReference type="EMBL" id="JAHRWL010000002">
    <property type="protein sequence ID" value="MBV2361290.1"/>
    <property type="molecule type" value="Genomic_DNA"/>
</dbReference>
<reference evidence="2" key="1">
    <citation type="submission" date="2021-06" db="EMBL/GenBank/DDBJ databases">
        <title>Thalassococcus sp. CAU 1522 isolated from sea sand, Republic of Korea.</title>
        <authorList>
            <person name="Kim W."/>
        </authorList>
    </citation>
    <scope>NUCLEOTIDE SEQUENCE</scope>
    <source>
        <strain evidence="2">CAU 1522</strain>
    </source>
</reference>
<evidence type="ECO:0000256" key="1">
    <source>
        <dbReference type="SAM" id="MobiDB-lite"/>
    </source>
</evidence>
<feature type="region of interest" description="Disordered" evidence="1">
    <location>
        <begin position="81"/>
        <end position="171"/>
    </location>
</feature>
<evidence type="ECO:0000313" key="2">
    <source>
        <dbReference type="EMBL" id="MBV2361290.1"/>
    </source>
</evidence>
<protein>
    <recommendedName>
        <fullName evidence="4">DUF4177 domain-containing protein</fullName>
    </recommendedName>
</protein>
<accession>A0ABS6NCL0</accession>
<feature type="compositionally biased region" description="Basic and acidic residues" evidence="1">
    <location>
        <begin position="102"/>
        <end position="111"/>
    </location>
</feature>
<gene>
    <name evidence="2" type="ORF">KUH32_16110</name>
</gene>
<comment type="caution">
    <text evidence="2">The sequence shown here is derived from an EMBL/GenBank/DDBJ whole genome shotgun (WGS) entry which is preliminary data.</text>
</comment>
<name>A0ABS6NCL0_9RHOB</name>
<evidence type="ECO:0000313" key="3">
    <source>
        <dbReference type="Proteomes" id="UP001166293"/>
    </source>
</evidence>
<proteinExistence type="predicted"/>
<feature type="compositionally biased region" description="Basic and acidic residues" evidence="1">
    <location>
        <begin position="159"/>
        <end position="171"/>
    </location>
</feature>
<organism evidence="2 3">
    <name type="scientific">Thalassococcus arenae</name>
    <dbReference type="NCBI Taxonomy" id="2851652"/>
    <lineage>
        <taxon>Bacteria</taxon>
        <taxon>Pseudomonadati</taxon>
        <taxon>Pseudomonadota</taxon>
        <taxon>Alphaproteobacteria</taxon>
        <taxon>Rhodobacterales</taxon>
        <taxon>Roseobacteraceae</taxon>
        <taxon>Thalassococcus</taxon>
    </lineage>
</organism>